<feature type="transmembrane region" description="Helical" evidence="6">
    <location>
        <begin position="53"/>
        <end position="72"/>
    </location>
</feature>
<comment type="caution">
    <text evidence="8">The sequence shown here is derived from an EMBL/GenBank/DDBJ whole genome shotgun (WGS) entry which is preliminary data.</text>
</comment>
<accession>A0ABU7KE90</accession>
<evidence type="ECO:0000256" key="1">
    <source>
        <dbReference type="ARBA" id="ARBA00004141"/>
    </source>
</evidence>
<evidence type="ECO:0000256" key="6">
    <source>
        <dbReference type="SAM" id="Phobius"/>
    </source>
</evidence>
<feature type="transmembrane region" description="Helical" evidence="6">
    <location>
        <begin position="394"/>
        <end position="411"/>
    </location>
</feature>
<comment type="subcellular location">
    <subcellularLocation>
        <location evidence="1">Membrane</location>
        <topology evidence="1">Multi-pass membrane protein</topology>
    </subcellularLocation>
</comment>
<feature type="compositionally biased region" description="Basic and acidic residues" evidence="5">
    <location>
        <begin position="690"/>
        <end position="703"/>
    </location>
</feature>
<evidence type="ECO:0000256" key="5">
    <source>
        <dbReference type="SAM" id="MobiDB-lite"/>
    </source>
</evidence>
<keyword evidence="9" id="KW-1185">Reference proteome</keyword>
<feature type="transmembrane region" description="Helical" evidence="6">
    <location>
        <begin position="189"/>
        <end position="209"/>
    </location>
</feature>
<evidence type="ECO:0000313" key="8">
    <source>
        <dbReference type="EMBL" id="MEE2039912.1"/>
    </source>
</evidence>
<dbReference type="EMBL" id="JAUZMY010000024">
    <property type="protein sequence ID" value="MEE2039912.1"/>
    <property type="molecule type" value="Genomic_DNA"/>
</dbReference>
<dbReference type="InterPro" id="IPR049453">
    <property type="entry name" value="Memb_transporter_dom"/>
</dbReference>
<gene>
    <name evidence="8" type="ORF">Q8791_22105</name>
</gene>
<dbReference type="Proteomes" id="UP001356095">
    <property type="component" value="Unassembled WGS sequence"/>
</dbReference>
<keyword evidence="2 6" id="KW-0812">Transmembrane</keyword>
<dbReference type="Pfam" id="PF13515">
    <property type="entry name" value="FUSC_2"/>
    <property type="match status" value="1"/>
</dbReference>
<name>A0ABU7KE90_9ACTN</name>
<evidence type="ECO:0000259" key="7">
    <source>
        <dbReference type="Pfam" id="PF13515"/>
    </source>
</evidence>
<feature type="domain" description="Integral membrane bound transporter" evidence="7">
    <location>
        <begin position="405"/>
        <end position="528"/>
    </location>
</feature>
<evidence type="ECO:0000256" key="2">
    <source>
        <dbReference type="ARBA" id="ARBA00022692"/>
    </source>
</evidence>
<evidence type="ECO:0000256" key="3">
    <source>
        <dbReference type="ARBA" id="ARBA00022989"/>
    </source>
</evidence>
<keyword evidence="3 6" id="KW-1133">Transmembrane helix</keyword>
<dbReference type="RefSeq" id="WP_330093675.1">
    <property type="nucleotide sequence ID" value="NZ_JAUZMY010000024.1"/>
</dbReference>
<protein>
    <submittedName>
        <fullName evidence="8">FUSC family protein</fullName>
    </submittedName>
</protein>
<feature type="transmembrane region" description="Helical" evidence="6">
    <location>
        <begin position="114"/>
        <end position="132"/>
    </location>
</feature>
<feature type="transmembrane region" description="Helical" evidence="6">
    <location>
        <begin position="517"/>
        <end position="535"/>
    </location>
</feature>
<feature type="region of interest" description="Disordered" evidence="5">
    <location>
        <begin position="1"/>
        <end position="44"/>
    </location>
</feature>
<sequence length="718" mass="76532">MEVVRDLGTTGDTGPINLGGSHDSGDGPDTGSHKGPRRAEVGARPRPRVDLKAVFGLEAGAWAWTTAAQATIAMTVSFALAALVFGPQIGTLAALGSMTVLYEKKTPYAYRSAALALVGLGFVAAVAVNSMAASLTPWAAVVSIGLTAGVATWVCAAWRVDKPGPMFFVLVATISTIAPGSLADVPLHALVAAMGAAVGWAVSMSGAPLRGRHPEYKAVAAAFRALAALLRSVGTPDLDHAQHKASTTLADAWRIVLLGQTRGYRTTSEAARLRALLRWVSDVHLVATQVCMARPTPLPEEVAGYADDLALAVADPGRAPDPDALDELRRGMRPRSLEARLYSLLSRASQSARRAGQDEEEDDERTETLHDERYPALLGALRSSLSGDSLIRPTALRMWVTVTAAGAFGLALGLDHYYWVALTTTAVLQAGNVVLTMNRSVQRSLGTLVGVVAGVGLLLVDLPLAVVILLAGVLQGATQLVVGRNFLYASVLMTPMALLLSYTASPYPITELAGSRIIDTVVGAAFGMAGSLLLWRKASATRLPQAIAGVLETTRQCMLAVLDQEVEIDSGRRYRLRRDMRAALVSLRGVYESAIGDVPRAASTRPLWPVVVATQRIGYLALAALAQDRKPEPVGVITLQRVDLAFRELTSAIEERRTPRLGALPRLAAYPRINMELRALSNSMTTAVAQDERSAQQEVERRAQRERHRAQKDVDADL</sequence>
<feature type="transmembrane region" description="Helical" evidence="6">
    <location>
        <begin position="78"/>
        <end position="102"/>
    </location>
</feature>
<proteinExistence type="predicted"/>
<feature type="region of interest" description="Disordered" evidence="5">
    <location>
        <begin position="684"/>
        <end position="718"/>
    </location>
</feature>
<feature type="transmembrane region" description="Helical" evidence="6">
    <location>
        <begin position="138"/>
        <end position="158"/>
    </location>
</feature>
<organism evidence="8 9">
    <name type="scientific">Nocardiopsis codii</name>
    <dbReference type="NCBI Taxonomy" id="3065942"/>
    <lineage>
        <taxon>Bacteria</taxon>
        <taxon>Bacillati</taxon>
        <taxon>Actinomycetota</taxon>
        <taxon>Actinomycetes</taxon>
        <taxon>Streptosporangiales</taxon>
        <taxon>Nocardiopsidaceae</taxon>
        <taxon>Nocardiopsis</taxon>
    </lineage>
</organism>
<feature type="transmembrane region" description="Helical" evidence="6">
    <location>
        <begin position="447"/>
        <end position="474"/>
    </location>
</feature>
<evidence type="ECO:0000313" key="9">
    <source>
        <dbReference type="Proteomes" id="UP001356095"/>
    </source>
</evidence>
<feature type="region of interest" description="Disordered" evidence="5">
    <location>
        <begin position="348"/>
        <end position="368"/>
    </location>
</feature>
<feature type="transmembrane region" description="Helical" evidence="6">
    <location>
        <begin position="486"/>
        <end position="505"/>
    </location>
</feature>
<keyword evidence="4 6" id="KW-0472">Membrane</keyword>
<reference evidence="8 9" key="1">
    <citation type="submission" date="2023-08" db="EMBL/GenBank/DDBJ databases">
        <authorList>
            <person name="Girao M."/>
            <person name="Carvalho M.F."/>
        </authorList>
    </citation>
    <scope>NUCLEOTIDE SEQUENCE [LARGE SCALE GENOMIC DNA]</scope>
    <source>
        <strain evidence="8 9">CT-R113</strain>
    </source>
</reference>
<evidence type="ECO:0000256" key="4">
    <source>
        <dbReference type="ARBA" id="ARBA00023136"/>
    </source>
</evidence>
<feature type="transmembrane region" description="Helical" evidence="6">
    <location>
        <begin position="165"/>
        <end position="183"/>
    </location>
</feature>